<evidence type="ECO:0000256" key="2">
    <source>
        <dbReference type="ARBA" id="ARBA00022692"/>
    </source>
</evidence>
<feature type="domain" description="DDHD" evidence="7">
    <location>
        <begin position="1399"/>
        <end position="1720"/>
    </location>
</feature>
<feature type="compositionally biased region" description="Basic and acidic residues" evidence="5">
    <location>
        <begin position="1597"/>
        <end position="1616"/>
    </location>
</feature>
<feature type="transmembrane region" description="Helical" evidence="6">
    <location>
        <begin position="245"/>
        <end position="269"/>
    </location>
</feature>
<dbReference type="EMBL" id="VNKQ01000003">
    <property type="protein sequence ID" value="KAG0652365.1"/>
    <property type="molecule type" value="Genomic_DNA"/>
</dbReference>
<feature type="region of interest" description="Disordered" evidence="5">
    <location>
        <begin position="1592"/>
        <end position="1622"/>
    </location>
</feature>
<dbReference type="OrthoDB" id="431378at2759"/>
<feature type="transmembrane region" description="Helical" evidence="6">
    <location>
        <begin position="201"/>
        <end position="221"/>
    </location>
</feature>
<feature type="transmembrane region" description="Helical" evidence="6">
    <location>
        <begin position="281"/>
        <end position="298"/>
    </location>
</feature>
<keyword evidence="2 6" id="KW-0812">Transmembrane</keyword>
<evidence type="ECO:0000256" key="4">
    <source>
        <dbReference type="ARBA" id="ARBA00023136"/>
    </source>
</evidence>
<reference evidence="8" key="1">
    <citation type="submission" date="2019-07" db="EMBL/GenBank/DDBJ databases">
        <title>Hyphodiscus hymeniophilus genome sequencing and assembly.</title>
        <authorList>
            <person name="Kramer G."/>
            <person name="Nodwell J."/>
        </authorList>
    </citation>
    <scope>NUCLEOTIDE SEQUENCE</scope>
    <source>
        <strain evidence="8">ATCC 34498</strain>
    </source>
</reference>
<feature type="region of interest" description="Disordered" evidence="5">
    <location>
        <begin position="850"/>
        <end position="881"/>
    </location>
</feature>
<feature type="region of interest" description="Disordered" evidence="5">
    <location>
        <begin position="1161"/>
        <end position="1180"/>
    </location>
</feature>
<evidence type="ECO:0000256" key="6">
    <source>
        <dbReference type="SAM" id="Phobius"/>
    </source>
</evidence>
<feature type="compositionally biased region" description="Polar residues" evidence="5">
    <location>
        <begin position="869"/>
        <end position="881"/>
    </location>
</feature>
<feature type="region of interest" description="Disordered" evidence="5">
    <location>
        <begin position="355"/>
        <end position="389"/>
    </location>
</feature>
<dbReference type="PROSITE" id="PS51043">
    <property type="entry name" value="DDHD"/>
    <property type="match status" value="1"/>
</dbReference>
<dbReference type="InterPro" id="IPR058055">
    <property type="entry name" value="PA-PLA1"/>
</dbReference>
<dbReference type="Pfam" id="PF02862">
    <property type="entry name" value="DDHD"/>
    <property type="match status" value="1"/>
</dbReference>
<feature type="region of interest" description="Disordered" evidence="5">
    <location>
        <begin position="1092"/>
        <end position="1152"/>
    </location>
</feature>
<dbReference type="InterPro" id="IPR004177">
    <property type="entry name" value="DDHD_dom"/>
</dbReference>
<dbReference type="SMART" id="SM01127">
    <property type="entry name" value="DDHD"/>
    <property type="match status" value="1"/>
</dbReference>
<dbReference type="Proteomes" id="UP000785200">
    <property type="component" value="Unassembled WGS sequence"/>
</dbReference>
<feature type="region of interest" description="Disordered" evidence="5">
    <location>
        <begin position="965"/>
        <end position="998"/>
    </location>
</feature>
<evidence type="ECO:0000313" key="8">
    <source>
        <dbReference type="EMBL" id="KAG0652365.1"/>
    </source>
</evidence>
<evidence type="ECO:0000256" key="3">
    <source>
        <dbReference type="ARBA" id="ARBA00022989"/>
    </source>
</evidence>
<evidence type="ECO:0000313" key="9">
    <source>
        <dbReference type="Proteomes" id="UP000785200"/>
    </source>
</evidence>
<feature type="compositionally biased region" description="Basic and acidic residues" evidence="5">
    <location>
        <begin position="714"/>
        <end position="723"/>
    </location>
</feature>
<evidence type="ECO:0000256" key="1">
    <source>
        <dbReference type="ARBA" id="ARBA00004141"/>
    </source>
</evidence>
<feature type="transmembrane region" description="Helical" evidence="6">
    <location>
        <begin position="487"/>
        <end position="509"/>
    </location>
</feature>
<feature type="region of interest" description="Disordered" evidence="5">
    <location>
        <begin position="698"/>
        <end position="725"/>
    </location>
</feature>
<comment type="subcellular location">
    <subcellularLocation>
        <location evidence="1">Membrane</location>
        <topology evidence="1">Multi-pass membrane protein</topology>
    </subcellularLocation>
</comment>
<feature type="compositionally biased region" description="Basic and acidic residues" evidence="5">
    <location>
        <begin position="850"/>
        <end position="860"/>
    </location>
</feature>
<organism evidence="8 9">
    <name type="scientific">Hyphodiscus hymeniophilus</name>
    <dbReference type="NCBI Taxonomy" id="353542"/>
    <lineage>
        <taxon>Eukaryota</taxon>
        <taxon>Fungi</taxon>
        <taxon>Dikarya</taxon>
        <taxon>Ascomycota</taxon>
        <taxon>Pezizomycotina</taxon>
        <taxon>Leotiomycetes</taxon>
        <taxon>Helotiales</taxon>
        <taxon>Hyphodiscaceae</taxon>
        <taxon>Hyphodiscus</taxon>
    </lineage>
</organism>
<feature type="compositionally biased region" description="Polar residues" evidence="5">
    <location>
        <begin position="66"/>
        <end position="79"/>
    </location>
</feature>
<dbReference type="PANTHER" id="PTHR23509:SF10">
    <property type="entry name" value="LD21067P"/>
    <property type="match status" value="1"/>
</dbReference>
<comment type="caution">
    <text evidence="8">The sequence shown here is derived from an EMBL/GenBank/DDBJ whole genome shotgun (WGS) entry which is preliminary data.</text>
</comment>
<dbReference type="PANTHER" id="PTHR23509">
    <property type="entry name" value="PA-PL1 PHOSPHOLIPASE FAMILY"/>
    <property type="match status" value="1"/>
</dbReference>
<feature type="compositionally biased region" description="Low complexity" evidence="5">
    <location>
        <begin position="740"/>
        <end position="749"/>
    </location>
</feature>
<dbReference type="GO" id="GO:0046872">
    <property type="term" value="F:metal ion binding"/>
    <property type="evidence" value="ECO:0007669"/>
    <property type="project" value="InterPro"/>
</dbReference>
<sequence length="1734" mass="193704">MGRAGATIEVPVVNRQTSSLDKASQLVGKLNSDGIANLHEDTTYVPPTNPRAPRSLKAALEAVTDSGRSTNGSDTASETASEEDYDAMKHEPSAVVAGGRGGGFSHGPKTAETQTSYEELKPSSKKSRPGAPRLKSISVTLNKLKENGRYVLTADDNALREILKEKNPAAQKRRSKFSDLVFTRQFTAFDRNNTDSADSPFHGFFTLFWLGVAIFMMKIAAENYSKHGNPFGTNEIMGLMFHRDVMVLGLSDGVMCAATAFGLILQKLIHRGWLSWNKTGWIVQSVWEFIYIVAVLEWTLFREWPWTHTVFFVIHGLVMLMKQHSYAFYNGHLSEDYKNRKTLLRKLKQLEDIEAVQSPSATSPRTATLSTSYLDSKPTASDLNQRRQSRRTSFDEGASNLAQIAQAIESGEPLDVDQIQTFERIIKWEVDALTIDLKGKSTTSGNIYPTNLNIANHYEYIVLPTLVYELEYPRSDEINWYYVAEKLIAVFGVLGVMNMVGQSLIYPVVVRTIQMKDAGMTLQQRLEEFPWILSDLIFPFMMEYMMVRHTPVARPSSANKTYQSWYVIWECILNLLAELTYFADRGFYGDWWNSISWDQFARDWNRPVHNFLLRHVYHSSISSMKVNKYTATLITFFLSAMLYKPSKILPSNTPKLLKLANFLQKLAQQAKNVPKYIPEHLFPSSAWTNNRGVAGRFDRRAEEMDSTPVLSETNKSDEKKGQEKGYLSAAVDSIYPWGASSSSTSRSSTPKPRDASKDTLPPGEGSGLKNQHGGRNADHGWKGLSRRRYPSDCPELNARWFYAVDIPKRKPKLLKGTQEDAKPLPPPKKFVTFSEHDSSAVETAFQKLADEYDDPSREQSNEDDIGLSRSASNAGKKANTSMNEATLDANAGGKVQVPVHEDFLFDVDVERRELSPVYWLGPIYEVRRGSWFYQEGSTLRPCDENLASQLEEGYLKIKPFRYPKTPEKSLPKSGEGKSLALSGAFGSRSRSGSGEVTPKASMENLRAANQQALDDATAALKDTPPPIPHQPQTHRLFGTYMNSIVTYQDATVAWLSADSIMSRVSSTVYQKFAGGGYLGGVKIVRGFLESGKAKDTEKTPPTPTSAAARPPNLPPTLQLDERQQKLLKRRSAPPSTKSAEKPESEATSMLHVDIDAYSEAEAVRKRDEKEIQNDYKDREGENQGREIEHLILVTHGIGQRLGMRTESVNFIHDVNVLRQTLKSVYSGSADLQALNSEIDKLPKNCRVQVLPVCWRHLLDFPRKGVRQNRKEHDLGEAFGDEEEYPSLEDITVEGVPFVRSLITDLALDILLYQSAYREHIVNIVLDESNRIYNLFRERNPYFQGKVSLIGHSLGSAILFDILCRQKEDTKIHGSEAHRKHYHKRHVTPTHSSGVKDLSFDFNVEDFYCLGSPIGLFQMLKGRTIAGRHQPDALPAESPMDPEYMQDPFLAASSTGFSGENVSSTTGLPFTISSPKCAQLYNIFHPTDPISYRLEPLIAPAMSSMKPQALPYTKKGISASVSGLGATIGQSVSGLWSSLSSGIASSLLNRSLGLTNDDVASMATPTPQIRNVPPSVGAGTNISAGGVVSDIPSLQRENTNEKKRQLAEDTAAADRDGTGANAPTLIDDEIETLFAGFQKRRKSHQIDISATENEEWAEAEERGRKLRREEMKVRALNQNGRVDFSIQESVLDFNPINTIASHLSYWADEDVSHFMMSQLLSRHRTFAQGDKRAQK</sequence>
<evidence type="ECO:0000259" key="7">
    <source>
        <dbReference type="PROSITE" id="PS51043"/>
    </source>
</evidence>
<dbReference type="InterPro" id="IPR004299">
    <property type="entry name" value="MBOAT_fam"/>
</dbReference>
<feature type="compositionally biased region" description="Polar residues" evidence="5">
    <location>
        <begin position="357"/>
        <end position="383"/>
    </location>
</feature>
<dbReference type="GO" id="GO:0004620">
    <property type="term" value="F:phospholipase activity"/>
    <property type="evidence" value="ECO:0007669"/>
    <property type="project" value="TreeGrafter"/>
</dbReference>
<feature type="region of interest" description="Disordered" evidence="5">
    <location>
        <begin position="739"/>
        <end position="789"/>
    </location>
</feature>
<feature type="compositionally biased region" description="Low complexity" evidence="5">
    <location>
        <begin position="982"/>
        <end position="994"/>
    </location>
</feature>
<feature type="region of interest" description="Disordered" evidence="5">
    <location>
        <begin position="62"/>
        <end position="134"/>
    </location>
</feature>
<feature type="region of interest" description="Disordered" evidence="5">
    <location>
        <begin position="814"/>
        <end position="836"/>
    </location>
</feature>
<dbReference type="Pfam" id="PF23465">
    <property type="entry name" value="DUF7131"/>
    <property type="match status" value="1"/>
</dbReference>
<dbReference type="Pfam" id="PF23463">
    <property type="entry name" value="WWE_2"/>
    <property type="match status" value="1"/>
</dbReference>
<accession>A0A9P7B0N7</accession>
<keyword evidence="4 6" id="KW-0472">Membrane</keyword>
<name>A0A9P7B0N7_9HELO</name>
<keyword evidence="3 6" id="KW-1133">Transmembrane helix</keyword>
<proteinExistence type="predicted"/>
<protein>
    <submittedName>
        <fullName evidence="8">Phospholipase</fullName>
    </submittedName>
</protein>
<dbReference type="Pfam" id="PF03062">
    <property type="entry name" value="MBOAT"/>
    <property type="match status" value="1"/>
</dbReference>
<gene>
    <name evidence="8" type="ORF">D0Z07_1123</name>
</gene>
<dbReference type="InterPro" id="IPR057826">
    <property type="entry name" value="WWE_C20G8.02"/>
</dbReference>
<evidence type="ECO:0000256" key="5">
    <source>
        <dbReference type="SAM" id="MobiDB-lite"/>
    </source>
</evidence>
<dbReference type="GO" id="GO:0016020">
    <property type="term" value="C:membrane"/>
    <property type="evidence" value="ECO:0007669"/>
    <property type="project" value="UniProtKB-SubCell"/>
</dbReference>
<keyword evidence="9" id="KW-1185">Reference proteome</keyword>
<dbReference type="GO" id="GO:0005737">
    <property type="term" value="C:cytoplasm"/>
    <property type="evidence" value="ECO:0007669"/>
    <property type="project" value="TreeGrafter"/>
</dbReference>
<dbReference type="InterPro" id="IPR055555">
    <property type="entry name" value="PA-PLA1_DUF7131"/>
</dbReference>